<evidence type="ECO:0000313" key="3">
    <source>
        <dbReference type="Proteomes" id="UP000242146"/>
    </source>
</evidence>
<sequence length="84" mass="9811">MKSLTHESYLFYFSRSRKDAIAKRQRCSVDFVHNCVKEDTRMVYLGLVNMLLQGILLCCCWFIKNLFSTINRTPCIVVITRPSS</sequence>
<keyword evidence="1" id="KW-0812">Transmembrane</keyword>
<name>A0A1X2GQ88_9FUNG</name>
<keyword evidence="3" id="KW-1185">Reference proteome</keyword>
<dbReference type="AlphaFoldDB" id="A0A1X2GQ88"/>
<reference evidence="2 3" key="1">
    <citation type="submission" date="2016-07" db="EMBL/GenBank/DDBJ databases">
        <title>Pervasive Adenine N6-methylation of Active Genes in Fungi.</title>
        <authorList>
            <consortium name="DOE Joint Genome Institute"/>
            <person name="Mondo S.J."/>
            <person name="Dannebaum R.O."/>
            <person name="Kuo R.C."/>
            <person name="Labutti K."/>
            <person name="Haridas S."/>
            <person name="Kuo A."/>
            <person name="Salamov A."/>
            <person name="Ahrendt S.R."/>
            <person name="Lipzen A."/>
            <person name="Sullivan W."/>
            <person name="Andreopoulos W.B."/>
            <person name="Clum A."/>
            <person name="Lindquist E."/>
            <person name="Daum C."/>
            <person name="Ramamoorthy G.K."/>
            <person name="Gryganskyi A."/>
            <person name="Culley D."/>
            <person name="Magnuson J.K."/>
            <person name="James T.Y."/>
            <person name="O'Malley M.A."/>
            <person name="Stajich J.E."/>
            <person name="Spatafora J.W."/>
            <person name="Visel A."/>
            <person name="Grigoriev I.V."/>
        </authorList>
    </citation>
    <scope>NUCLEOTIDE SEQUENCE [LARGE SCALE GENOMIC DNA]</scope>
    <source>
        <strain evidence="2 3">NRRL 3301</strain>
    </source>
</reference>
<proteinExistence type="predicted"/>
<dbReference type="EMBL" id="MCGT01000006">
    <property type="protein sequence ID" value="ORX58983.1"/>
    <property type="molecule type" value="Genomic_DNA"/>
</dbReference>
<keyword evidence="1" id="KW-0472">Membrane</keyword>
<organism evidence="2 3">
    <name type="scientific">Hesseltinella vesiculosa</name>
    <dbReference type="NCBI Taxonomy" id="101127"/>
    <lineage>
        <taxon>Eukaryota</taxon>
        <taxon>Fungi</taxon>
        <taxon>Fungi incertae sedis</taxon>
        <taxon>Mucoromycota</taxon>
        <taxon>Mucoromycotina</taxon>
        <taxon>Mucoromycetes</taxon>
        <taxon>Mucorales</taxon>
        <taxon>Cunninghamellaceae</taxon>
        <taxon>Hesseltinella</taxon>
    </lineage>
</organism>
<evidence type="ECO:0000313" key="2">
    <source>
        <dbReference type="EMBL" id="ORX58983.1"/>
    </source>
</evidence>
<dbReference type="Proteomes" id="UP000242146">
    <property type="component" value="Unassembled WGS sequence"/>
</dbReference>
<keyword evidence="1" id="KW-1133">Transmembrane helix</keyword>
<feature type="transmembrane region" description="Helical" evidence="1">
    <location>
        <begin position="42"/>
        <end position="63"/>
    </location>
</feature>
<evidence type="ECO:0000256" key="1">
    <source>
        <dbReference type="SAM" id="Phobius"/>
    </source>
</evidence>
<accession>A0A1X2GQ88</accession>
<comment type="caution">
    <text evidence="2">The sequence shown here is derived from an EMBL/GenBank/DDBJ whole genome shotgun (WGS) entry which is preliminary data.</text>
</comment>
<protein>
    <submittedName>
        <fullName evidence="2">Uncharacterized protein</fullName>
    </submittedName>
</protein>
<gene>
    <name evidence="2" type="ORF">DM01DRAFT_1210590</name>
</gene>